<organism evidence="1 2">
    <name type="scientific">Nocardia ninae NBRC 108245</name>
    <dbReference type="NCBI Taxonomy" id="1210091"/>
    <lineage>
        <taxon>Bacteria</taxon>
        <taxon>Bacillati</taxon>
        <taxon>Actinomycetota</taxon>
        <taxon>Actinomycetes</taxon>
        <taxon>Mycobacteriales</taxon>
        <taxon>Nocardiaceae</taxon>
        <taxon>Nocardia</taxon>
    </lineage>
</organism>
<dbReference type="EMBL" id="BJXA01000004">
    <property type="protein sequence ID" value="GEM36666.1"/>
    <property type="molecule type" value="Genomic_DNA"/>
</dbReference>
<dbReference type="RefSeq" id="WP_147128903.1">
    <property type="nucleotide sequence ID" value="NZ_BJXA01000004.1"/>
</dbReference>
<dbReference type="AlphaFoldDB" id="A0A511MA96"/>
<proteinExistence type="predicted"/>
<comment type="caution">
    <text evidence="1">The sequence shown here is derived from an EMBL/GenBank/DDBJ whole genome shotgun (WGS) entry which is preliminary data.</text>
</comment>
<protein>
    <recommendedName>
        <fullName evidence="3">EcsC family protein</fullName>
    </recommendedName>
</protein>
<dbReference type="OrthoDB" id="4422408at2"/>
<gene>
    <name evidence="1" type="ORF">NN4_11850</name>
</gene>
<keyword evidence="2" id="KW-1185">Reference proteome</keyword>
<evidence type="ECO:0008006" key="3">
    <source>
        <dbReference type="Google" id="ProtNLM"/>
    </source>
</evidence>
<accession>A0A511MA96</accession>
<evidence type="ECO:0000313" key="2">
    <source>
        <dbReference type="Proteomes" id="UP000321424"/>
    </source>
</evidence>
<evidence type="ECO:0000313" key="1">
    <source>
        <dbReference type="EMBL" id="GEM36666.1"/>
    </source>
</evidence>
<name>A0A511MA96_9NOCA</name>
<reference evidence="1 2" key="1">
    <citation type="submission" date="2019-07" db="EMBL/GenBank/DDBJ databases">
        <title>Whole genome shotgun sequence of Nocardia ninae NBRC 108245.</title>
        <authorList>
            <person name="Hosoyama A."/>
            <person name="Uohara A."/>
            <person name="Ohji S."/>
            <person name="Ichikawa N."/>
        </authorList>
    </citation>
    <scope>NUCLEOTIDE SEQUENCE [LARGE SCALE GENOMIC DNA]</scope>
    <source>
        <strain evidence="1 2">NBRC 108245</strain>
    </source>
</reference>
<sequence length="222" mass="22800">MLRKFLDQGVVSLIDKSARAQAPLVRKYTGFVRGRHPSESPEQIVDRLGRHYLIAVTASGVVVGLSAAVPGVGTLVGLAAAGADTVFFIEASTVYAVGATEVSGSKATAPRPPLVSAVVLGQAGTEGLGAAGRSAKQWDTKLANKLPIIRRMDDSPIKRFLVQFIVKRGALAFGKVIPAGIGAVVGGVGNNALARGVIKNLHEALDEAEPGRAVSASSTKGA</sequence>
<dbReference type="Proteomes" id="UP000321424">
    <property type="component" value="Unassembled WGS sequence"/>
</dbReference>